<protein>
    <submittedName>
        <fullName evidence="2">Uncharacterized protein</fullName>
    </submittedName>
</protein>
<evidence type="ECO:0000313" key="2">
    <source>
        <dbReference type="EMBL" id="PJE96295.1"/>
    </source>
</evidence>
<reference evidence="2 3" key="1">
    <citation type="submission" date="2017-11" db="EMBL/GenBank/DDBJ databases">
        <title>Streptomyces carmine sp. nov., a novel actinomycete isolated from Sophora alopecuroides in Xinjiang, China.</title>
        <authorList>
            <person name="Wang Y."/>
            <person name="Luo X."/>
            <person name="Wan C."/>
            <person name="Zhang L."/>
        </authorList>
    </citation>
    <scope>NUCLEOTIDE SEQUENCE [LARGE SCALE GENOMIC DNA]</scope>
    <source>
        <strain evidence="2 3">TRM SA0054</strain>
    </source>
</reference>
<evidence type="ECO:0000313" key="3">
    <source>
        <dbReference type="Proteomes" id="UP000230407"/>
    </source>
</evidence>
<feature type="region of interest" description="Disordered" evidence="1">
    <location>
        <begin position="123"/>
        <end position="147"/>
    </location>
</feature>
<sequence>MLEGALAFALRSAGVPAPHAPRPGAVRPEAAREYRRLAGALAEAAREARRLRAFLLADLDRHRAALPGAVSGYLTLLEEALALDCVPRRADVEALRGLCAEPAGAAEGERRAGLLRRCERAVAARSAPARQAPVPRPSVPSRRSLPV</sequence>
<comment type="caution">
    <text evidence="2">The sequence shown here is derived from an EMBL/GenBank/DDBJ whole genome shotgun (WGS) entry which is preliminary data.</text>
</comment>
<dbReference type="AlphaFoldDB" id="A0A2M8LWI2"/>
<organism evidence="2 3">
    <name type="scientific">Streptomyces carminius</name>
    <dbReference type="NCBI Taxonomy" id="2665496"/>
    <lineage>
        <taxon>Bacteria</taxon>
        <taxon>Bacillati</taxon>
        <taxon>Actinomycetota</taxon>
        <taxon>Actinomycetes</taxon>
        <taxon>Kitasatosporales</taxon>
        <taxon>Streptomycetaceae</taxon>
        <taxon>Streptomyces</taxon>
    </lineage>
</organism>
<gene>
    <name evidence="2" type="ORF">CUT44_17320</name>
</gene>
<evidence type="ECO:0000256" key="1">
    <source>
        <dbReference type="SAM" id="MobiDB-lite"/>
    </source>
</evidence>
<dbReference type="Proteomes" id="UP000230407">
    <property type="component" value="Unassembled WGS sequence"/>
</dbReference>
<name>A0A2M8LWI2_9ACTN</name>
<keyword evidence="3" id="KW-1185">Reference proteome</keyword>
<dbReference type="EMBL" id="PGGW01000058">
    <property type="protein sequence ID" value="PJE96295.1"/>
    <property type="molecule type" value="Genomic_DNA"/>
</dbReference>
<accession>A0A2M8LWI2</accession>
<proteinExistence type="predicted"/>